<proteinExistence type="predicted"/>
<dbReference type="EMBL" id="CP017561">
    <property type="protein sequence ID" value="APA85167.1"/>
    <property type="molecule type" value="Genomic_DNA"/>
</dbReference>
<organism evidence="1">
    <name type="scientific">Paraburkholderia sprentiae WSM5005</name>
    <dbReference type="NCBI Taxonomy" id="754502"/>
    <lineage>
        <taxon>Bacteria</taxon>
        <taxon>Pseudomonadati</taxon>
        <taxon>Pseudomonadota</taxon>
        <taxon>Betaproteobacteria</taxon>
        <taxon>Burkholderiales</taxon>
        <taxon>Burkholderiaceae</taxon>
        <taxon>Paraburkholderia</taxon>
    </lineage>
</organism>
<reference evidence="1" key="1">
    <citation type="submission" date="2016-09" db="EMBL/GenBank/DDBJ databases">
        <title>The Complete Genome of Burkholderia sprentiae wsm5005.</title>
        <authorList>
            <person name="De Meyer S."/>
            <person name="Wang P."/>
            <person name="Terpolilli J."/>
        </authorList>
    </citation>
    <scope>NUCLEOTIDE SEQUENCE [LARGE SCALE GENOMIC DNA]</scope>
    <source>
        <strain evidence="1">WSM5005</strain>
    </source>
</reference>
<protein>
    <submittedName>
        <fullName evidence="1">Uncharacterized protein</fullName>
    </submittedName>
</protein>
<dbReference type="AlphaFoldDB" id="A0A1I9YFT4"/>
<evidence type="ECO:0000313" key="1">
    <source>
        <dbReference type="EMBL" id="APA85167.1"/>
    </source>
</evidence>
<accession>A0A1I9YFT4</accession>
<name>A0A1I9YFT4_9BURK</name>
<sequence length="95" mass="10321">MTVAIITTDELFGCERMFRIERQLNALIDTMIMTATSAPIGICFTQGHRKTTTTAVSYFAAALPKTCHGVPFFQVFAKRAFLHLHAAGGAAESTP</sequence>
<gene>
    <name evidence="1" type="ORF">BJG93_07025</name>
</gene>